<dbReference type="GO" id="GO:0005634">
    <property type="term" value="C:nucleus"/>
    <property type="evidence" value="ECO:0007669"/>
    <property type="project" value="UniProtKB-SubCell"/>
</dbReference>
<evidence type="ECO:0000256" key="5">
    <source>
        <dbReference type="ARBA" id="ARBA00023242"/>
    </source>
</evidence>
<dbReference type="InterPro" id="IPR057075">
    <property type="entry name" value="bHLH_IRO3"/>
</dbReference>
<feature type="region of interest" description="Disordered" evidence="7">
    <location>
        <begin position="183"/>
        <end position="218"/>
    </location>
</feature>
<dbReference type="Proteomes" id="UP001163823">
    <property type="component" value="Chromosome 9"/>
</dbReference>
<feature type="region of interest" description="Disordered" evidence="7">
    <location>
        <begin position="1"/>
        <end position="44"/>
    </location>
</feature>
<dbReference type="GO" id="GO:0003677">
    <property type="term" value="F:DNA binding"/>
    <property type="evidence" value="ECO:0007669"/>
    <property type="project" value="UniProtKB-KW"/>
</dbReference>
<dbReference type="Pfam" id="PF23177">
    <property type="entry name" value="bHLH_IRO3"/>
    <property type="match status" value="1"/>
</dbReference>
<feature type="compositionally biased region" description="Basic and acidic residues" evidence="7">
    <location>
        <begin position="29"/>
        <end position="44"/>
    </location>
</feature>
<dbReference type="SUPFAM" id="SSF47459">
    <property type="entry name" value="HLH, helix-loop-helix DNA-binding domain"/>
    <property type="match status" value="1"/>
</dbReference>
<evidence type="ECO:0000313" key="10">
    <source>
        <dbReference type="Proteomes" id="UP001163823"/>
    </source>
</evidence>
<feature type="domain" description="BHLH" evidence="8">
    <location>
        <begin position="35"/>
        <end position="85"/>
    </location>
</feature>
<protein>
    <submittedName>
        <fullName evidence="9">Transcription factor bHLH47</fullName>
    </submittedName>
</protein>
<dbReference type="Gene3D" id="4.10.280.10">
    <property type="entry name" value="Helix-loop-helix DNA-binding domain"/>
    <property type="match status" value="1"/>
</dbReference>
<dbReference type="PROSITE" id="PS50888">
    <property type="entry name" value="BHLH"/>
    <property type="match status" value="1"/>
</dbReference>
<evidence type="ECO:0000256" key="1">
    <source>
        <dbReference type="ARBA" id="ARBA00004123"/>
    </source>
</evidence>
<evidence type="ECO:0000256" key="7">
    <source>
        <dbReference type="SAM" id="MobiDB-lite"/>
    </source>
</evidence>
<accession>A0AAD7LEG8</accession>
<keyword evidence="2" id="KW-0805">Transcription regulation</keyword>
<name>A0AAD7LEG8_QUISA</name>
<dbReference type="AlphaFoldDB" id="A0AAD7LEG8"/>
<dbReference type="InterPro" id="IPR011598">
    <property type="entry name" value="bHLH_dom"/>
</dbReference>
<feature type="compositionally biased region" description="Polar residues" evidence="7">
    <location>
        <begin position="203"/>
        <end position="218"/>
    </location>
</feature>
<proteinExistence type="predicted"/>
<keyword evidence="5" id="KW-0539">Nucleus</keyword>
<dbReference type="PANTHER" id="PTHR47075:SF9">
    <property type="entry name" value="TRANSCRIPTION FACTOR BHLH47"/>
    <property type="match status" value="1"/>
</dbReference>
<dbReference type="KEGG" id="qsa:O6P43_022831"/>
<keyword evidence="3" id="KW-0238">DNA-binding</keyword>
<gene>
    <name evidence="9" type="ORF">O6P43_022831</name>
</gene>
<feature type="coiled-coil region" evidence="6">
    <location>
        <begin position="75"/>
        <end position="137"/>
    </location>
</feature>
<evidence type="ECO:0000259" key="8">
    <source>
        <dbReference type="PROSITE" id="PS50888"/>
    </source>
</evidence>
<dbReference type="EMBL" id="JARAOO010000009">
    <property type="protein sequence ID" value="KAJ7956378.1"/>
    <property type="molecule type" value="Genomic_DNA"/>
</dbReference>
<dbReference type="InterPro" id="IPR036638">
    <property type="entry name" value="HLH_DNA-bd_sf"/>
</dbReference>
<evidence type="ECO:0000256" key="6">
    <source>
        <dbReference type="SAM" id="Coils"/>
    </source>
</evidence>
<sequence>MESEAPAPLVDRVNMLKETSGNRWRPSKKNQEKVPKRIHKSEREKLKRDQLNELFLDLANALELTEQNNGKASTLSEATRLLKDLLAQIECLKKENASLLSESCYVSIEKNELKEENSSLESQIEKLQRELGARVAQCKPDLKVPPLELQQPELTSNFHGPAVFVVPLGPDIQAFAVPNASVPMSKPTSNVSKPHPRYPTAADSWSSQLLGEQLTSSM</sequence>
<reference evidence="9" key="1">
    <citation type="journal article" date="2023" name="Science">
        <title>Elucidation of the pathway for biosynthesis of saponin adjuvants from the soapbark tree.</title>
        <authorList>
            <person name="Reed J."/>
            <person name="Orme A."/>
            <person name="El-Demerdash A."/>
            <person name="Owen C."/>
            <person name="Martin L.B.B."/>
            <person name="Misra R.C."/>
            <person name="Kikuchi S."/>
            <person name="Rejzek M."/>
            <person name="Martin A.C."/>
            <person name="Harkess A."/>
            <person name="Leebens-Mack J."/>
            <person name="Louveau T."/>
            <person name="Stephenson M.J."/>
            <person name="Osbourn A."/>
        </authorList>
    </citation>
    <scope>NUCLEOTIDE SEQUENCE</scope>
    <source>
        <strain evidence="9">S10</strain>
    </source>
</reference>
<dbReference type="PANTHER" id="PTHR47075">
    <property type="entry name" value="TRANSCRIPTION FACTOR BHLH47"/>
    <property type="match status" value="1"/>
</dbReference>
<keyword evidence="4" id="KW-0804">Transcription</keyword>
<keyword evidence="10" id="KW-1185">Reference proteome</keyword>
<comment type="caution">
    <text evidence="9">The sequence shown here is derived from an EMBL/GenBank/DDBJ whole genome shotgun (WGS) entry which is preliminary data.</text>
</comment>
<comment type="subcellular location">
    <subcellularLocation>
        <location evidence="1">Nucleus</location>
    </subcellularLocation>
</comment>
<organism evidence="9 10">
    <name type="scientific">Quillaja saponaria</name>
    <name type="common">Soap bark tree</name>
    <dbReference type="NCBI Taxonomy" id="32244"/>
    <lineage>
        <taxon>Eukaryota</taxon>
        <taxon>Viridiplantae</taxon>
        <taxon>Streptophyta</taxon>
        <taxon>Embryophyta</taxon>
        <taxon>Tracheophyta</taxon>
        <taxon>Spermatophyta</taxon>
        <taxon>Magnoliopsida</taxon>
        <taxon>eudicotyledons</taxon>
        <taxon>Gunneridae</taxon>
        <taxon>Pentapetalae</taxon>
        <taxon>rosids</taxon>
        <taxon>fabids</taxon>
        <taxon>Fabales</taxon>
        <taxon>Quillajaceae</taxon>
        <taxon>Quillaja</taxon>
    </lineage>
</organism>
<evidence type="ECO:0000313" key="9">
    <source>
        <dbReference type="EMBL" id="KAJ7956378.1"/>
    </source>
</evidence>
<evidence type="ECO:0000256" key="3">
    <source>
        <dbReference type="ARBA" id="ARBA00023125"/>
    </source>
</evidence>
<dbReference type="GO" id="GO:0046983">
    <property type="term" value="F:protein dimerization activity"/>
    <property type="evidence" value="ECO:0007669"/>
    <property type="project" value="InterPro"/>
</dbReference>
<evidence type="ECO:0000256" key="2">
    <source>
        <dbReference type="ARBA" id="ARBA00023015"/>
    </source>
</evidence>
<keyword evidence="6" id="KW-0175">Coiled coil</keyword>
<evidence type="ECO:0000256" key="4">
    <source>
        <dbReference type="ARBA" id="ARBA00023163"/>
    </source>
</evidence>